<dbReference type="Pfam" id="PF00392">
    <property type="entry name" value="GntR"/>
    <property type="match status" value="1"/>
</dbReference>
<dbReference type="InterPro" id="IPR000524">
    <property type="entry name" value="Tscrpt_reg_HTH_GntR"/>
</dbReference>
<evidence type="ECO:0000256" key="1">
    <source>
        <dbReference type="ARBA" id="ARBA00023015"/>
    </source>
</evidence>
<sequence length="248" mass="27527">MTGVDVGLVPARTGLAYRTVASFIEDRILRGDWAVGARLPSETALAEQLGVNRSTMREAIRVLEQNGLVRRHEGGKRLFVSAPRDADIASRVAAAMVLREMSFFELWEAMLSLEPGLAEGAAGRISADELDAIADNVARTRRALTDERSLTELDIEFHDLVAKASRNRALQLCREPISRLFYPAFLQVFSRLNAGERLIFAHERILAALRAGAASEARAWMDKHIVDFRRGYELASLDIEAPVRMPQA</sequence>
<evidence type="ECO:0000313" key="5">
    <source>
        <dbReference type="EMBL" id="GGC86737.1"/>
    </source>
</evidence>
<organism evidence="5 6">
    <name type="scientific">Chelatococcus reniformis</name>
    <dbReference type="NCBI Taxonomy" id="1494448"/>
    <lineage>
        <taxon>Bacteria</taxon>
        <taxon>Pseudomonadati</taxon>
        <taxon>Pseudomonadota</taxon>
        <taxon>Alphaproteobacteria</taxon>
        <taxon>Hyphomicrobiales</taxon>
        <taxon>Chelatococcaceae</taxon>
        <taxon>Chelatococcus</taxon>
    </lineage>
</organism>
<dbReference type="SUPFAM" id="SSF46785">
    <property type="entry name" value="Winged helix' DNA-binding domain"/>
    <property type="match status" value="1"/>
</dbReference>
<name>A0A916UTE6_9HYPH</name>
<dbReference type="SUPFAM" id="SSF48008">
    <property type="entry name" value="GntR ligand-binding domain-like"/>
    <property type="match status" value="1"/>
</dbReference>
<keyword evidence="1" id="KW-0805">Transcription regulation</keyword>
<keyword evidence="3" id="KW-0804">Transcription</keyword>
<dbReference type="SMART" id="SM00345">
    <property type="entry name" value="HTH_GNTR"/>
    <property type="match status" value="1"/>
</dbReference>
<dbReference type="Gene3D" id="1.20.120.530">
    <property type="entry name" value="GntR ligand-binding domain-like"/>
    <property type="match status" value="1"/>
</dbReference>
<dbReference type="GO" id="GO:0003677">
    <property type="term" value="F:DNA binding"/>
    <property type="evidence" value="ECO:0007669"/>
    <property type="project" value="UniProtKB-KW"/>
</dbReference>
<dbReference type="InterPro" id="IPR011711">
    <property type="entry name" value="GntR_C"/>
</dbReference>
<keyword evidence="6" id="KW-1185">Reference proteome</keyword>
<gene>
    <name evidence="5" type="ORF">GCM10010994_50830</name>
</gene>
<feature type="domain" description="HTH gntR-type" evidence="4">
    <location>
        <begin position="14"/>
        <end position="83"/>
    </location>
</feature>
<evidence type="ECO:0000259" key="4">
    <source>
        <dbReference type="PROSITE" id="PS50949"/>
    </source>
</evidence>
<evidence type="ECO:0000313" key="6">
    <source>
        <dbReference type="Proteomes" id="UP000637002"/>
    </source>
</evidence>
<dbReference type="PANTHER" id="PTHR43537:SF5">
    <property type="entry name" value="UXU OPERON TRANSCRIPTIONAL REGULATOR"/>
    <property type="match status" value="1"/>
</dbReference>
<dbReference type="Gene3D" id="1.10.10.10">
    <property type="entry name" value="Winged helix-like DNA-binding domain superfamily/Winged helix DNA-binding domain"/>
    <property type="match status" value="1"/>
</dbReference>
<dbReference type="PRINTS" id="PR00035">
    <property type="entry name" value="HTHGNTR"/>
</dbReference>
<reference evidence="5" key="1">
    <citation type="journal article" date="2014" name="Int. J. Syst. Evol. Microbiol.">
        <title>Complete genome sequence of Corynebacterium casei LMG S-19264T (=DSM 44701T), isolated from a smear-ripened cheese.</title>
        <authorList>
            <consortium name="US DOE Joint Genome Institute (JGI-PGF)"/>
            <person name="Walter F."/>
            <person name="Albersmeier A."/>
            <person name="Kalinowski J."/>
            <person name="Ruckert C."/>
        </authorList>
    </citation>
    <scope>NUCLEOTIDE SEQUENCE</scope>
    <source>
        <strain evidence="5">CGMCC 1.12919</strain>
    </source>
</reference>
<proteinExistence type="predicted"/>
<dbReference type="EMBL" id="BMGG01000010">
    <property type="protein sequence ID" value="GGC86737.1"/>
    <property type="molecule type" value="Genomic_DNA"/>
</dbReference>
<evidence type="ECO:0000256" key="3">
    <source>
        <dbReference type="ARBA" id="ARBA00023163"/>
    </source>
</evidence>
<dbReference type="InterPro" id="IPR036390">
    <property type="entry name" value="WH_DNA-bd_sf"/>
</dbReference>
<protein>
    <submittedName>
        <fullName evidence="5">GntR family transcriptional regulator</fullName>
    </submittedName>
</protein>
<dbReference type="PANTHER" id="PTHR43537">
    <property type="entry name" value="TRANSCRIPTIONAL REGULATOR, GNTR FAMILY"/>
    <property type="match status" value="1"/>
</dbReference>
<evidence type="ECO:0000256" key="2">
    <source>
        <dbReference type="ARBA" id="ARBA00023125"/>
    </source>
</evidence>
<comment type="caution">
    <text evidence="5">The sequence shown here is derived from an EMBL/GenBank/DDBJ whole genome shotgun (WGS) entry which is preliminary data.</text>
</comment>
<dbReference type="Proteomes" id="UP000637002">
    <property type="component" value="Unassembled WGS sequence"/>
</dbReference>
<reference evidence="5" key="2">
    <citation type="submission" date="2020-09" db="EMBL/GenBank/DDBJ databases">
        <authorList>
            <person name="Sun Q."/>
            <person name="Zhou Y."/>
        </authorList>
    </citation>
    <scope>NUCLEOTIDE SEQUENCE</scope>
    <source>
        <strain evidence="5">CGMCC 1.12919</strain>
    </source>
</reference>
<dbReference type="AlphaFoldDB" id="A0A916UTE6"/>
<dbReference type="InterPro" id="IPR008920">
    <property type="entry name" value="TF_FadR/GntR_C"/>
</dbReference>
<dbReference type="InterPro" id="IPR036388">
    <property type="entry name" value="WH-like_DNA-bd_sf"/>
</dbReference>
<accession>A0A916UTE6</accession>
<keyword evidence="2" id="KW-0238">DNA-binding</keyword>
<dbReference type="PROSITE" id="PS50949">
    <property type="entry name" value="HTH_GNTR"/>
    <property type="match status" value="1"/>
</dbReference>
<dbReference type="Pfam" id="PF07729">
    <property type="entry name" value="FCD"/>
    <property type="match status" value="1"/>
</dbReference>
<dbReference type="RefSeq" id="WP_188611986.1">
    <property type="nucleotide sequence ID" value="NZ_BMGG01000010.1"/>
</dbReference>
<dbReference type="SMART" id="SM00895">
    <property type="entry name" value="FCD"/>
    <property type="match status" value="1"/>
</dbReference>
<dbReference type="GO" id="GO:0003700">
    <property type="term" value="F:DNA-binding transcription factor activity"/>
    <property type="evidence" value="ECO:0007669"/>
    <property type="project" value="InterPro"/>
</dbReference>
<dbReference type="CDD" id="cd07377">
    <property type="entry name" value="WHTH_GntR"/>
    <property type="match status" value="1"/>
</dbReference>